<dbReference type="InterPro" id="IPR007546">
    <property type="entry name" value="DUF503"/>
</dbReference>
<dbReference type="Gene3D" id="3.30.70.1120">
    <property type="entry name" value="TT1725-like"/>
    <property type="match status" value="1"/>
</dbReference>
<proteinExistence type="predicted"/>
<dbReference type="EMBL" id="QMQA01000106">
    <property type="protein sequence ID" value="RLE13273.1"/>
    <property type="molecule type" value="Genomic_DNA"/>
</dbReference>
<name>A0A662DG48_UNCAE</name>
<organism evidence="1 2">
    <name type="scientific">Aerophobetes bacterium</name>
    <dbReference type="NCBI Taxonomy" id="2030807"/>
    <lineage>
        <taxon>Bacteria</taxon>
        <taxon>Candidatus Aerophobota</taxon>
    </lineage>
</organism>
<evidence type="ECO:0000313" key="1">
    <source>
        <dbReference type="EMBL" id="RLE13273.1"/>
    </source>
</evidence>
<dbReference type="SUPFAM" id="SSF103007">
    <property type="entry name" value="Hypothetical protein TT1725"/>
    <property type="match status" value="1"/>
</dbReference>
<accession>A0A662DG48</accession>
<comment type="caution">
    <text evidence="1">The sequence shown here is derived from an EMBL/GenBank/DDBJ whole genome shotgun (WGS) entry which is preliminary data.</text>
</comment>
<sequence>MVIGTLELYIRLLSCNSLKDKRRIVKSLLSRIRNNFNVSIAEVGDYPLWRRAKIGIAFLSPNIQYSNKVLDKILEFIEKEGDFFIIDYRKEIL</sequence>
<dbReference type="InterPro" id="IPR036746">
    <property type="entry name" value="TT1725-like_sf"/>
</dbReference>
<evidence type="ECO:0000313" key="2">
    <source>
        <dbReference type="Proteomes" id="UP000280417"/>
    </source>
</evidence>
<dbReference type="Pfam" id="PF04456">
    <property type="entry name" value="DUF503"/>
    <property type="match status" value="1"/>
</dbReference>
<protein>
    <submittedName>
        <fullName evidence="1">DUF503 domain-containing protein</fullName>
    </submittedName>
</protein>
<gene>
    <name evidence="1" type="ORF">DRJ04_04625</name>
</gene>
<dbReference type="AlphaFoldDB" id="A0A662DG48"/>
<dbReference type="PANTHER" id="PTHR36441">
    <property type="entry name" value="HYPOTHETICAL CYTOSOLIC PROTEIN"/>
    <property type="match status" value="1"/>
</dbReference>
<dbReference type="Proteomes" id="UP000280417">
    <property type="component" value="Unassembled WGS sequence"/>
</dbReference>
<dbReference type="PANTHER" id="PTHR36441:SF1">
    <property type="entry name" value="DUF503 DOMAIN-CONTAINING PROTEIN"/>
    <property type="match status" value="1"/>
</dbReference>
<reference evidence="1 2" key="1">
    <citation type="submission" date="2018-06" db="EMBL/GenBank/DDBJ databases">
        <title>Extensive metabolic versatility and redundancy in microbially diverse, dynamic hydrothermal sediments.</title>
        <authorList>
            <person name="Dombrowski N."/>
            <person name="Teske A."/>
            <person name="Baker B.J."/>
        </authorList>
    </citation>
    <scope>NUCLEOTIDE SEQUENCE [LARGE SCALE GENOMIC DNA]</scope>
    <source>
        <strain evidence="1">B3_G15</strain>
    </source>
</reference>